<dbReference type="InterPro" id="IPR007533">
    <property type="entry name" value="Cyt_c_oxidase_assmbl_CtaG"/>
</dbReference>
<gene>
    <name evidence="10 11" type="primary">ctaG</name>
    <name evidence="11" type="ORF">GCM10011309_13390</name>
</gene>
<keyword evidence="5 10" id="KW-0812">Transmembrane</keyword>
<dbReference type="NCBIfam" id="NF003465">
    <property type="entry name" value="PRK05089.1"/>
    <property type="match status" value="1"/>
</dbReference>
<comment type="caution">
    <text evidence="11">The sequence shown here is derived from an EMBL/GenBank/DDBJ whole genome shotgun (WGS) entry which is preliminary data.</text>
</comment>
<dbReference type="RefSeq" id="WP_189583079.1">
    <property type="nucleotide sequence ID" value="NZ_BMYV01000001.1"/>
</dbReference>
<dbReference type="PANTHER" id="PTHR21320:SF3">
    <property type="entry name" value="CYTOCHROME C OXIDASE ASSEMBLY PROTEIN COX11, MITOCHONDRIAL-RELATED"/>
    <property type="match status" value="1"/>
</dbReference>
<reference evidence="11 12" key="1">
    <citation type="journal article" date="2014" name="Int. J. Syst. Evol. Microbiol.">
        <title>Complete genome sequence of Corynebacterium casei LMG S-19264T (=DSM 44701T), isolated from a smear-ripened cheese.</title>
        <authorList>
            <consortium name="US DOE Joint Genome Institute (JGI-PGF)"/>
            <person name="Walter F."/>
            <person name="Albersmeier A."/>
            <person name="Kalinowski J."/>
            <person name="Ruckert C."/>
        </authorList>
    </citation>
    <scope>NUCLEOTIDE SEQUENCE [LARGE SCALE GENOMIC DNA]</scope>
    <source>
        <strain evidence="11 12">KCTC 23968</strain>
    </source>
</reference>
<evidence type="ECO:0000256" key="2">
    <source>
        <dbReference type="ARBA" id="ARBA00004382"/>
    </source>
</evidence>
<dbReference type="Pfam" id="PF04442">
    <property type="entry name" value="CtaG_Cox11"/>
    <property type="match status" value="1"/>
</dbReference>
<dbReference type="InterPro" id="IPR023471">
    <property type="entry name" value="CtaG/Cox11_dom_sf"/>
</dbReference>
<dbReference type="AlphaFoldDB" id="A0A918KI27"/>
<dbReference type="Proteomes" id="UP000600865">
    <property type="component" value="Unassembled WGS sequence"/>
</dbReference>
<dbReference type="EMBL" id="BMYV01000001">
    <property type="protein sequence ID" value="GGX64517.1"/>
    <property type="molecule type" value="Genomic_DNA"/>
</dbReference>
<comment type="subcellular location">
    <subcellularLocation>
        <location evidence="2 10">Cell inner membrane</location>
        <topology evidence="2 10">Single-pass type II membrane protein</topology>
        <orientation evidence="2 10">Periplasmic side</orientation>
    </subcellularLocation>
</comment>
<evidence type="ECO:0000256" key="8">
    <source>
        <dbReference type="ARBA" id="ARBA00023008"/>
    </source>
</evidence>
<keyword evidence="7 10" id="KW-1133">Transmembrane helix</keyword>
<accession>A0A918KI27</accession>
<feature type="topological domain" description="Periplasmic" evidence="10">
    <location>
        <begin position="26"/>
        <end position="190"/>
    </location>
</feature>
<evidence type="ECO:0000256" key="6">
    <source>
        <dbReference type="ARBA" id="ARBA00022968"/>
    </source>
</evidence>
<evidence type="ECO:0000256" key="9">
    <source>
        <dbReference type="ARBA" id="ARBA00023136"/>
    </source>
</evidence>
<dbReference type="SUPFAM" id="SSF110111">
    <property type="entry name" value="Ctag/Cox11"/>
    <property type="match status" value="1"/>
</dbReference>
<evidence type="ECO:0000256" key="4">
    <source>
        <dbReference type="ARBA" id="ARBA00015384"/>
    </source>
</evidence>
<protein>
    <recommendedName>
        <fullName evidence="4 10">Cytochrome c oxidase assembly protein CtaG</fullName>
    </recommendedName>
</protein>
<dbReference type="GO" id="GO:0005886">
    <property type="term" value="C:plasma membrane"/>
    <property type="evidence" value="ECO:0007669"/>
    <property type="project" value="UniProtKB-SubCell"/>
</dbReference>
<keyword evidence="9 10" id="KW-0472">Membrane</keyword>
<dbReference type="Gene3D" id="2.60.370.10">
    <property type="entry name" value="Ctag/Cox11"/>
    <property type="match status" value="1"/>
</dbReference>
<keyword evidence="10" id="KW-1003">Cell membrane</keyword>
<dbReference type="GO" id="GO:0008535">
    <property type="term" value="P:respiratory chain complex IV assembly"/>
    <property type="evidence" value="ECO:0007669"/>
    <property type="project" value="UniProtKB-UniRule"/>
</dbReference>
<evidence type="ECO:0000256" key="3">
    <source>
        <dbReference type="ARBA" id="ARBA00009620"/>
    </source>
</evidence>
<sequence length="190" mass="20780">MPSNRKTLIILSAVGVAMLGVGFASDPLYDTFCKVTGYGGTPKIADDNLSEVLDRTVTVEFDSNVAQDLPWKFKADQRRMDVQLGQSGLAYYTVKNTSDEALTGVANFNVMPIKAAPFFVKTDCFCFEEQTIQPGAEMSLPVIFFVDPQLDEDKRLDDVKTITLSYTFFPAEKGTLSAPEPAAQTVPATN</sequence>
<dbReference type="FunFam" id="2.60.370.10:FF:000001">
    <property type="entry name" value="COX11 cytochrome c oxidase assembly homolog"/>
    <property type="match status" value="1"/>
</dbReference>
<name>A0A918KI27_9PROT</name>
<evidence type="ECO:0000256" key="7">
    <source>
        <dbReference type="ARBA" id="ARBA00022989"/>
    </source>
</evidence>
<evidence type="ECO:0000313" key="12">
    <source>
        <dbReference type="Proteomes" id="UP000600865"/>
    </source>
</evidence>
<keyword evidence="8 10" id="KW-0186">Copper</keyword>
<keyword evidence="12" id="KW-1185">Reference proteome</keyword>
<dbReference type="HAMAP" id="MF_00155">
    <property type="entry name" value="CtaG"/>
    <property type="match status" value="1"/>
</dbReference>
<dbReference type="GO" id="GO:0005507">
    <property type="term" value="F:copper ion binding"/>
    <property type="evidence" value="ECO:0007669"/>
    <property type="project" value="InterPro"/>
</dbReference>
<keyword evidence="10" id="KW-0997">Cell inner membrane</keyword>
<comment type="similarity">
    <text evidence="3 10">Belongs to the COX11/CtaG family.</text>
</comment>
<dbReference type="PIRSF" id="PIRSF005413">
    <property type="entry name" value="COX11"/>
    <property type="match status" value="1"/>
</dbReference>
<proteinExistence type="inferred from homology"/>
<keyword evidence="6 10" id="KW-0735">Signal-anchor</keyword>
<dbReference type="PANTHER" id="PTHR21320">
    <property type="entry name" value="CYTOCHROME C OXIDASE ASSEMBLY PROTEIN COX11-RELATED"/>
    <property type="match status" value="1"/>
</dbReference>
<evidence type="ECO:0000313" key="11">
    <source>
        <dbReference type="EMBL" id="GGX64517.1"/>
    </source>
</evidence>
<feature type="topological domain" description="Cytoplasmic" evidence="10">
    <location>
        <begin position="1"/>
        <end position="6"/>
    </location>
</feature>
<evidence type="ECO:0000256" key="10">
    <source>
        <dbReference type="HAMAP-Rule" id="MF_00155"/>
    </source>
</evidence>
<comment type="function">
    <text evidence="1 10">Exerts its effect at some terminal stage of cytochrome c oxidase synthesis, probably by being involved in the insertion of the copper B into subunit I.</text>
</comment>
<evidence type="ECO:0000256" key="1">
    <source>
        <dbReference type="ARBA" id="ARBA00004007"/>
    </source>
</evidence>
<organism evidence="11 12">
    <name type="scientific">Litorimonas cladophorae</name>
    <dbReference type="NCBI Taxonomy" id="1220491"/>
    <lineage>
        <taxon>Bacteria</taxon>
        <taxon>Pseudomonadati</taxon>
        <taxon>Pseudomonadota</taxon>
        <taxon>Alphaproteobacteria</taxon>
        <taxon>Maricaulales</taxon>
        <taxon>Robiginitomaculaceae</taxon>
    </lineage>
</organism>
<evidence type="ECO:0000256" key="5">
    <source>
        <dbReference type="ARBA" id="ARBA00022692"/>
    </source>
</evidence>